<organism evidence="11 12">
    <name type="scientific">Trypanosoma cruzi</name>
    <dbReference type="NCBI Taxonomy" id="5693"/>
    <lineage>
        <taxon>Eukaryota</taxon>
        <taxon>Discoba</taxon>
        <taxon>Euglenozoa</taxon>
        <taxon>Kinetoplastea</taxon>
        <taxon>Metakinetoplastina</taxon>
        <taxon>Trypanosomatida</taxon>
        <taxon>Trypanosomatidae</taxon>
        <taxon>Trypanosoma</taxon>
        <taxon>Schizotrypanum</taxon>
    </lineage>
</organism>
<dbReference type="EMBL" id="PRFA01000019">
    <property type="protein sequence ID" value="PWU96199.1"/>
    <property type="molecule type" value="Genomic_DNA"/>
</dbReference>
<sequence>MFRGVCGLLGAAKATPTAAAASVTSTAAAAAGVSSSGSSVRSSTCDTRPLYLDFQATTPLDPRVLDRMLPYLTERYGNPHSRTHRYGWTAEDAVEKARADVADLIGTSPKGIFFTSGATESNNIAIKGVAYYNKSKKNHIITLQTEHKCVLDSCRYLEMDGFEVTYLPVEKNGLVNLQKIEEAIRPTTALVSCMYVHNEIGVIQPISEIGNLCRKKKVLFHTDAAQALGKVSIDVERDNIDLMSLSSHKIYGPKGCGALYMRRRPRVRVRSPVSGGGQERGVRSGTVATAQVVGMGAACAIAKVEMERDSAHISRLSKRLLNGLQSRLPHITVNGDLEKRYPGNLNISFSCVEGESLLMGMKNVAVSSGSACTSASLEPSYVLRALGIDAENAHTSIRFGIGRFTTEREIDVTIEECVRNVERLREMSPLWDLLQEGKSLADVEWR</sequence>
<feature type="domain" description="Aminotransferase class V" evidence="10">
    <location>
        <begin position="51"/>
        <end position="411"/>
    </location>
</feature>
<dbReference type="VEuPathDB" id="TriTrypDB:C3747_9g83"/>
<evidence type="ECO:0000256" key="4">
    <source>
        <dbReference type="ARBA" id="ARBA00022679"/>
    </source>
</evidence>
<dbReference type="GO" id="GO:1990221">
    <property type="term" value="C:L-cysteine desulfurase complex"/>
    <property type="evidence" value="ECO:0007669"/>
    <property type="project" value="UniProtKB-ARBA"/>
</dbReference>
<dbReference type="VEuPathDB" id="TriTrypDB:Tc_MARK_4150"/>
<dbReference type="VEuPathDB" id="TriTrypDB:TcBrA4_0057410"/>
<proteinExistence type="inferred from homology"/>
<dbReference type="VEuPathDB" id="TriTrypDB:C4B63_19g30"/>
<dbReference type="HAMAP" id="MF_00331">
    <property type="entry name" value="Cys_desulf_IscS"/>
    <property type="match status" value="1"/>
</dbReference>
<dbReference type="Gene3D" id="3.40.640.10">
    <property type="entry name" value="Type I PLP-dependent aspartate aminotransferase-like (Major domain)"/>
    <property type="match status" value="1"/>
</dbReference>
<protein>
    <recommendedName>
        <fullName evidence="3">cysteine desulfurase</fullName>
        <ecNumber evidence="3">2.8.1.7</ecNumber>
    </recommendedName>
</protein>
<keyword evidence="5" id="KW-0479">Metal-binding</keyword>
<keyword evidence="6" id="KW-0663">Pyridoxal phosphate</keyword>
<evidence type="ECO:0000256" key="7">
    <source>
        <dbReference type="ARBA" id="ARBA00023004"/>
    </source>
</evidence>
<comment type="caution">
    <text evidence="11">The sequence shown here is derived from an EMBL/GenBank/DDBJ whole genome shotgun (WGS) entry which is preliminary data.</text>
</comment>
<evidence type="ECO:0000256" key="5">
    <source>
        <dbReference type="ARBA" id="ARBA00022723"/>
    </source>
</evidence>
<evidence type="ECO:0000256" key="6">
    <source>
        <dbReference type="ARBA" id="ARBA00022898"/>
    </source>
</evidence>
<evidence type="ECO:0000313" key="12">
    <source>
        <dbReference type="Proteomes" id="UP000246121"/>
    </source>
</evidence>
<dbReference type="VEuPathDB" id="TriTrypDB:TCDM_08025"/>
<dbReference type="VEuPathDB" id="TriTrypDB:TCSYLVIO_005486"/>
<dbReference type="FunFam" id="3.40.640.10:FF:000003">
    <property type="entry name" value="Cysteine desulfurase IscS"/>
    <property type="match status" value="1"/>
</dbReference>
<dbReference type="VEuPathDB" id="TriTrypDB:TcG_01716"/>
<evidence type="ECO:0000256" key="1">
    <source>
        <dbReference type="ARBA" id="ARBA00001933"/>
    </source>
</evidence>
<evidence type="ECO:0000256" key="9">
    <source>
        <dbReference type="RuleBase" id="RU004504"/>
    </source>
</evidence>
<dbReference type="VEuPathDB" id="TriTrypDB:TcYC6_0074040"/>
<name>A0A2V2VIF1_TRYCR</name>
<dbReference type="InterPro" id="IPR000192">
    <property type="entry name" value="Aminotrans_V_dom"/>
</dbReference>
<dbReference type="GO" id="GO:0030170">
    <property type="term" value="F:pyridoxal phosphate binding"/>
    <property type="evidence" value="ECO:0007669"/>
    <property type="project" value="InterPro"/>
</dbReference>
<dbReference type="PIRSF" id="PIRSF005572">
    <property type="entry name" value="NifS"/>
    <property type="match status" value="1"/>
</dbReference>
<comment type="cofactor">
    <cofactor evidence="1 9">
        <name>pyridoxal 5'-phosphate</name>
        <dbReference type="ChEBI" id="CHEBI:597326"/>
    </cofactor>
</comment>
<dbReference type="AlphaFoldDB" id="A0A2V2VIF1"/>
<keyword evidence="7" id="KW-0408">Iron</keyword>
<dbReference type="GO" id="GO:0051536">
    <property type="term" value="F:iron-sulfur cluster binding"/>
    <property type="evidence" value="ECO:0007669"/>
    <property type="project" value="UniProtKB-KW"/>
</dbReference>
<dbReference type="PANTHER" id="PTHR11601:SF34">
    <property type="entry name" value="CYSTEINE DESULFURASE"/>
    <property type="match status" value="1"/>
</dbReference>
<dbReference type="EC" id="2.8.1.7" evidence="3"/>
<dbReference type="GO" id="GO:0031071">
    <property type="term" value="F:cysteine desulfurase activity"/>
    <property type="evidence" value="ECO:0007669"/>
    <property type="project" value="UniProtKB-EC"/>
</dbReference>
<dbReference type="VEuPathDB" id="TriTrypDB:TcCL_NonESM01383"/>
<dbReference type="VEuPathDB" id="TriTrypDB:TcCLB.509831.10"/>
<dbReference type="VEuPathDB" id="TriTrypDB:BCY84_14767"/>
<dbReference type="FunFam" id="3.90.1150.10:FF:000002">
    <property type="entry name" value="Cysteine desulfurase IscS"/>
    <property type="match status" value="1"/>
</dbReference>
<dbReference type="Proteomes" id="UP000246121">
    <property type="component" value="Unassembled WGS sequence"/>
</dbReference>
<keyword evidence="8" id="KW-0411">Iron-sulfur</keyword>
<dbReference type="PANTHER" id="PTHR11601">
    <property type="entry name" value="CYSTEINE DESULFURYLASE FAMILY MEMBER"/>
    <property type="match status" value="1"/>
</dbReference>
<accession>A0A2V2VIF1</accession>
<dbReference type="InterPro" id="IPR016454">
    <property type="entry name" value="Cysteine_dSase"/>
</dbReference>
<evidence type="ECO:0000313" key="11">
    <source>
        <dbReference type="EMBL" id="PWU96199.1"/>
    </source>
</evidence>
<dbReference type="InterPro" id="IPR020578">
    <property type="entry name" value="Aminotrans_V_PyrdxlP_BS"/>
</dbReference>
<dbReference type="Pfam" id="PF00266">
    <property type="entry name" value="Aminotran_5"/>
    <property type="match status" value="1"/>
</dbReference>
<gene>
    <name evidence="11" type="ORF">C4B63_19g30</name>
</gene>
<dbReference type="GO" id="GO:0005739">
    <property type="term" value="C:mitochondrion"/>
    <property type="evidence" value="ECO:0007669"/>
    <property type="project" value="TreeGrafter"/>
</dbReference>
<dbReference type="InterPro" id="IPR010240">
    <property type="entry name" value="Cys_deSase_IscS"/>
</dbReference>
<evidence type="ECO:0000259" key="10">
    <source>
        <dbReference type="Pfam" id="PF00266"/>
    </source>
</evidence>
<dbReference type="InterPro" id="IPR015421">
    <property type="entry name" value="PyrdxlP-dep_Trfase_major"/>
</dbReference>
<dbReference type="Gene3D" id="3.90.1150.10">
    <property type="entry name" value="Aspartate Aminotransferase, domain 1"/>
    <property type="match status" value="1"/>
</dbReference>
<evidence type="ECO:0000256" key="8">
    <source>
        <dbReference type="ARBA" id="ARBA00023014"/>
    </source>
</evidence>
<reference evidence="11 12" key="1">
    <citation type="journal article" date="2018" name="Microb. Genom.">
        <title>Expanding an expanded genome: long-read sequencing of Trypanosoma cruzi.</title>
        <authorList>
            <person name="Berna L."/>
            <person name="Rodriguez M."/>
            <person name="Chiribao M.L."/>
            <person name="Parodi-Talice A."/>
            <person name="Pita S."/>
            <person name="Rijo G."/>
            <person name="Alvarez-Valin F."/>
            <person name="Robello C."/>
        </authorList>
    </citation>
    <scope>NUCLEOTIDE SEQUENCE [LARGE SCALE GENOMIC DNA]</scope>
    <source>
        <strain evidence="11 12">Dm28c</strain>
    </source>
</reference>
<dbReference type="PROSITE" id="PS00595">
    <property type="entry name" value="AA_TRANSFER_CLASS_5"/>
    <property type="match status" value="1"/>
</dbReference>
<dbReference type="VEuPathDB" id="TriTrypDB:ECC02_007538"/>
<dbReference type="InterPro" id="IPR015424">
    <property type="entry name" value="PyrdxlP-dep_Trfase"/>
</dbReference>
<comment type="similarity">
    <text evidence="2">Belongs to the class-V pyridoxal-phosphate-dependent aminotransferase family. NifS/IscS subfamily.</text>
</comment>
<dbReference type="GO" id="GO:0046872">
    <property type="term" value="F:metal ion binding"/>
    <property type="evidence" value="ECO:0007669"/>
    <property type="project" value="UniProtKB-KW"/>
</dbReference>
<dbReference type="GO" id="GO:0044571">
    <property type="term" value="P:[2Fe-2S] cluster assembly"/>
    <property type="evidence" value="ECO:0007669"/>
    <property type="project" value="InterPro"/>
</dbReference>
<dbReference type="SUPFAM" id="SSF53383">
    <property type="entry name" value="PLP-dependent transferases"/>
    <property type="match status" value="1"/>
</dbReference>
<dbReference type="NCBIfam" id="NF010611">
    <property type="entry name" value="PRK14012.1"/>
    <property type="match status" value="1"/>
</dbReference>
<keyword evidence="4" id="KW-0808">Transferase</keyword>
<dbReference type="VEuPathDB" id="TriTrypDB:TcCLB.506629.70"/>
<evidence type="ECO:0000256" key="2">
    <source>
        <dbReference type="ARBA" id="ARBA00006490"/>
    </source>
</evidence>
<dbReference type="InterPro" id="IPR015422">
    <property type="entry name" value="PyrdxlP-dep_Trfase_small"/>
</dbReference>
<evidence type="ECO:0000256" key="3">
    <source>
        <dbReference type="ARBA" id="ARBA00012239"/>
    </source>
</evidence>
<dbReference type="OrthoDB" id="10250117at2759"/>